<feature type="domain" description="Peptidase M20 dimerisation" evidence="3">
    <location>
        <begin position="250"/>
        <end position="343"/>
    </location>
</feature>
<dbReference type="NCBIfam" id="TIGR01891">
    <property type="entry name" value="amidohydrolases"/>
    <property type="match status" value="1"/>
</dbReference>
<sequence length="454" mass="48182">MTQNHLEEAASRSGATLLPRLAAALLSSLAAGALFAAEAASPAWLDAAVKAAEPALTELRHDLHQHPELGNQEFKTQARIVEALKAAGIETVTGWKNAPTAVIGILNPEKGDTVALRADIDALPIRENTGLPYASKAKGTYWGNEVDVSHMCGHDAHIAMLLTAAKILAEHRNEIDRRVLFVFQPAEEGDSIENPFVVETPRVSGAKALVLDGLTEKYDVKHYFGIHVMARLESGKMLVRQGAALNSADAFDIRINGKQAHGAMPWTGVDATLTAAQTVVNLQQIVARNIDLTKGMGVITVGKLTAGETGNVMAGNAAMLGTVRSNHPEIRAKLLERIPQVAEGTAAANGATADVKLIEIYPVTWNDPTVAGSLVEQLQAFGIDASLSDWNPGASEDFSFFAQTAPSVFMFLGVDKPGTENAPNNHSDRFTIDDAALPAGVRAHIAAAMSDFTN</sequence>
<dbReference type="SUPFAM" id="SSF53187">
    <property type="entry name" value="Zn-dependent exopeptidases"/>
    <property type="match status" value="1"/>
</dbReference>
<reference evidence="4 5" key="1">
    <citation type="journal article" date="2021" name="Sci. Rep.">
        <title>The distribution of antibiotic resistance genes in chicken gut microbiota commensals.</title>
        <authorList>
            <person name="Juricova H."/>
            <person name="Matiasovicova J."/>
            <person name="Kubasova T."/>
            <person name="Cejkova D."/>
            <person name="Rychlik I."/>
        </authorList>
    </citation>
    <scope>NUCLEOTIDE SEQUENCE [LARGE SCALE GENOMIC DNA]</scope>
    <source>
        <strain evidence="4 5">An829</strain>
    </source>
</reference>
<dbReference type="InterPro" id="IPR036264">
    <property type="entry name" value="Bact_exopeptidase_dim_dom"/>
</dbReference>
<dbReference type="InterPro" id="IPR002933">
    <property type="entry name" value="Peptidase_M20"/>
</dbReference>
<gene>
    <name evidence="4" type="ORF">H6A60_03765</name>
</gene>
<feature type="signal peptide" evidence="2">
    <location>
        <begin position="1"/>
        <end position="36"/>
    </location>
</feature>
<dbReference type="Proteomes" id="UP000715095">
    <property type="component" value="Unassembled WGS sequence"/>
</dbReference>
<dbReference type="PANTHER" id="PTHR11014:SF63">
    <property type="entry name" value="METALLOPEPTIDASE, PUTATIVE (AFU_ORTHOLOGUE AFUA_6G09600)-RELATED"/>
    <property type="match status" value="1"/>
</dbReference>
<evidence type="ECO:0000256" key="1">
    <source>
        <dbReference type="ARBA" id="ARBA00022801"/>
    </source>
</evidence>
<feature type="chain" id="PRO_5045794777" evidence="2">
    <location>
        <begin position="37"/>
        <end position="454"/>
    </location>
</feature>
<evidence type="ECO:0000256" key="2">
    <source>
        <dbReference type="SAM" id="SignalP"/>
    </source>
</evidence>
<dbReference type="InterPro" id="IPR011650">
    <property type="entry name" value="Peptidase_M20_dimer"/>
</dbReference>
<keyword evidence="1" id="KW-0378">Hydrolase</keyword>
<protein>
    <submittedName>
        <fullName evidence="4">Amidohydrolase</fullName>
    </submittedName>
</protein>
<keyword evidence="2" id="KW-0732">Signal</keyword>
<dbReference type="Pfam" id="PF07687">
    <property type="entry name" value="M20_dimer"/>
    <property type="match status" value="1"/>
</dbReference>
<organism evidence="4 5">
    <name type="scientific">Sutterella massiliensis</name>
    <dbReference type="NCBI Taxonomy" id="1816689"/>
    <lineage>
        <taxon>Bacteria</taxon>
        <taxon>Pseudomonadati</taxon>
        <taxon>Pseudomonadota</taxon>
        <taxon>Betaproteobacteria</taxon>
        <taxon>Burkholderiales</taxon>
        <taxon>Sutterellaceae</taxon>
        <taxon>Sutterella</taxon>
    </lineage>
</organism>
<dbReference type="PANTHER" id="PTHR11014">
    <property type="entry name" value="PEPTIDASE M20 FAMILY MEMBER"/>
    <property type="match status" value="1"/>
</dbReference>
<comment type="caution">
    <text evidence="4">The sequence shown here is derived from an EMBL/GenBank/DDBJ whole genome shotgun (WGS) entry which is preliminary data.</text>
</comment>
<dbReference type="PIRSF" id="PIRSF005962">
    <property type="entry name" value="Pept_M20D_amidohydro"/>
    <property type="match status" value="1"/>
</dbReference>
<evidence type="ECO:0000313" key="5">
    <source>
        <dbReference type="Proteomes" id="UP000715095"/>
    </source>
</evidence>
<dbReference type="EMBL" id="JACJJC010000004">
    <property type="protein sequence ID" value="MBM6703604.1"/>
    <property type="molecule type" value="Genomic_DNA"/>
</dbReference>
<dbReference type="InterPro" id="IPR017439">
    <property type="entry name" value="Amidohydrolase"/>
</dbReference>
<evidence type="ECO:0000259" key="3">
    <source>
        <dbReference type="Pfam" id="PF07687"/>
    </source>
</evidence>
<keyword evidence="5" id="KW-1185">Reference proteome</keyword>
<dbReference type="Gene3D" id="3.40.630.10">
    <property type="entry name" value="Zn peptidases"/>
    <property type="match status" value="1"/>
</dbReference>
<proteinExistence type="predicted"/>
<dbReference type="RefSeq" id="WP_205102076.1">
    <property type="nucleotide sequence ID" value="NZ_JACJJC010000004.1"/>
</dbReference>
<name>A0ABS2DQI7_9BURK</name>
<dbReference type="Pfam" id="PF01546">
    <property type="entry name" value="Peptidase_M20"/>
    <property type="match status" value="1"/>
</dbReference>
<dbReference type="Gene3D" id="3.30.70.360">
    <property type="match status" value="1"/>
</dbReference>
<dbReference type="SUPFAM" id="SSF55031">
    <property type="entry name" value="Bacterial exopeptidase dimerisation domain"/>
    <property type="match status" value="1"/>
</dbReference>
<evidence type="ECO:0000313" key="4">
    <source>
        <dbReference type="EMBL" id="MBM6703604.1"/>
    </source>
</evidence>
<accession>A0ABS2DQI7</accession>